<dbReference type="Proteomes" id="UP000769528">
    <property type="component" value="Unassembled WGS sequence"/>
</dbReference>
<dbReference type="OrthoDB" id="10485311at2759"/>
<reference evidence="1" key="2">
    <citation type="submission" date="2021-01" db="EMBL/GenBank/DDBJ databases">
        <authorList>
            <person name="Schikora-Tamarit M.A."/>
        </authorList>
    </citation>
    <scope>NUCLEOTIDE SEQUENCE</scope>
    <source>
        <strain evidence="1">CBS6341</strain>
    </source>
</reference>
<keyword evidence="2" id="KW-1185">Reference proteome</keyword>
<evidence type="ECO:0000313" key="1">
    <source>
        <dbReference type="EMBL" id="KAH3679913.1"/>
    </source>
</evidence>
<reference evidence="1" key="1">
    <citation type="journal article" date="2021" name="Open Biol.">
        <title>Shared evolutionary footprints suggest mitochondrial oxidative damage underlies multiple complex I losses in fungi.</title>
        <authorList>
            <person name="Schikora-Tamarit M.A."/>
            <person name="Marcet-Houben M."/>
            <person name="Nosek J."/>
            <person name="Gabaldon T."/>
        </authorList>
    </citation>
    <scope>NUCLEOTIDE SEQUENCE</scope>
    <source>
        <strain evidence="1">CBS6341</strain>
    </source>
</reference>
<dbReference type="EMBL" id="JAEUBF010000206">
    <property type="protein sequence ID" value="KAH3679913.1"/>
    <property type="molecule type" value="Genomic_DNA"/>
</dbReference>
<sequence>MVVPASVAKSAAINLVVIPPVPTSLPLLEVLTFKSDISSTTNTGLASGLALGLSVYKHSTSVIRNK</sequence>
<protein>
    <submittedName>
        <fullName evidence="1">Uncharacterized protein</fullName>
    </submittedName>
</protein>
<dbReference type="AlphaFoldDB" id="A0A9P8PX42"/>
<evidence type="ECO:0000313" key="2">
    <source>
        <dbReference type="Proteomes" id="UP000769528"/>
    </source>
</evidence>
<accession>A0A9P8PX42</accession>
<comment type="caution">
    <text evidence="1">The sequence shown here is derived from an EMBL/GenBank/DDBJ whole genome shotgun (WGS) entry which is preliminary data.</text>
</comment>
<gene>
    <name evidence="1" type="ORF">WICMUC_000656</name>
</gene>
<proteinExistence type="predicted"/>
<name>A0A9P8PX42_9ASCO</name>
<organism evidence="1 2">
    <name type="scientific">Wickerhamomyces mucosus</name>
    <dbReference type="NCBI Taxonomy" id="1378264"/>
    <lineage>
        <taxon>Eukaryota</taxon>
        <taxon>Fungi</taxon>
        <taxon>Dikarya</taxon>
        <taxon>Ascomycota</taxon>
        <taxon>Saccharomycotina</taxon>
        <taxon>Saccharomycetes</taxon>
        <taxon>Phaffomycetales</taxon>
        <taxon>Wickerhamomycetaceae</taxon>
        <taxon>Wickerhamomyces</taxon>
    </lineage>
</organism>